<organism evidence="5 6">
    <name type="scientific">Coniophora puteana (strain RWD-64-598)</name>
    <name type="common">Brown rot fungus</name>
    <dbReference type="NCBI Taxonomy" id="741705"/>
    <lineage>
        <taxon>Eukaryota</taxon>
        <taxon>Fungi</taxon>
        <taxon>Dikarya</taxon>
        <taxon>Basidiomycota</taxon>
        <taxon>Agaricomycotina</taxon>
        <taxon>Agaricomycetes</taxon>
        <taxon>Agaricomycetidae</taxon>
        <taxon>Boletales</taxon>
        <taxon>Coniophorineae</taxon>
        <taxon>Coniophoraceae</taxon>
        <taxon>Coniophora</taxon>
    </lineage>
</organism>
<evidence type="ECO:0000313" key="5">
    <source>
        <dbReference type="EMBL" id="EIW74621.1"/>
    </source>
</evidence>
<dbReference type="GO" id="GO:1990904">
    <property type="term" value="C:ribonucleoprotein complex"/>
    <property type="evidence" value="ECO:0007669"/>
    <property type="project" value="UniProtKB-KW"/>
</dbReference>
<reference evidence="6" key="1">
    <citation type="journal article" date="2012" name="Science">
        <title>The Paleozoic origin of enzymatic lignin decomposition reconstructed from 31 fungal genomes.</title>
        <authorList>
            <person name="Floudas D."/>
            <person name="Binder M."/>
            <person name="Riley R."/>
            <person name="Barry K."/>
            <person name="Blanchette R.A."/>
            <person name="Henrissat B."/>
            <person name="Martinez A.T."/>
            <person name="Otillar R."/>
            <person name="Spatafora J.W."/>
            <person name="Yadav J.S."/>
            <person name="Aerts A."/>
            <person name="Benoit I."/>
            <person name="Boyd A."/>
            <person name="Carlson A."/>
            <person name="Copeland A."/>
            <person name="Coutinho P.M."/>
            <person name="de Vries R.P."/>
            <person name="Ferreira P."/>
            <person name="Findley K."/>
            <person name="Foster B."/>
            <person name="Gaskell J."/>
            <person name="Glotzer D."/>
            <person name="Gorecki P."/>
            <person name="Heitman J."/>
            <person name="Hesse C."/>
            <person name="Hori C."/>
            <person name="Igarashi K."/>
            <person name="Jurgens J.A."/>
            <person name="Kallen N."/>
            <person name="Kersten P."/>
            <person name="Kohler A."/>
            <person name="Kuees U."/>
            <person name="Kumar T.K.A."/>
            <person name="Kuo A."/>
            <person name="LaButti K."/>
            <person name="Larrondo L.F."/>
            <person name="Lindquist E."/>
            <person name="Ling A."/>
            <person name="Lombard V."/>
            <person name="Lucas S."/>
            <person name="Lundell T."/>
            <person name="Martin R."/>
            <person name="McLaughlin D.J."/>
            <person name="Morgenstern I."/>
            <person name="Morin E."/>
            <person name="Murat C."/>
            <person name="Nagy L.G."/>
            <person name="Nolan M."/>
            <person name="Ohm R.A."/>
            <person name="Patyshakuliyeva A."/>
            <person name="Rokas A."/>
            <person name="Ruiz-Duenas F.J."/>
            <person name="Sabat G."/>
            <person name="Salamov A."/>
            <person name="Samejima M."/>
            <person name="Schmutz J."/>
            <person name="Slot J.C."/>
            <person name="St John F."/>
            <person name="Stenlid J."/>
            <person name="Sun H."/>
            <person name="Sun S."/>
            <person name="Syed K."/>
            <person name="Tsang A."/>
            <person name="Wiebenga A."/>
            <person name="Young D."/>
            <person name="Pisabarro A."/>
            <person name="Eastwood D.C."/>
            <person name="Martin F."/>
            <person name="Cullen D."/>
            <person name="Grigoriev I.V."/>
            <person name="Hibbett D.S."/>
        </authorList>
    </citation>
    <scope>NUCLEOTIDE SEQUENCE [LARGE SCALE GENOMIC DNA]</scope>
    <source>
        <strain evidence="6">RWD-64-598 SS2</strain>
    </source>
</reference>
<sequence length="267" mass="27804">MNVFLPCRPSLVRHAFSGLGRRTMSSARDAPTAAAATTTLNFLFPGVEAALSSTGTSTAAPSTSAITSPSSAFKVASTTAAAPLTLPPPSDPLLSFLTSLLQQSGNRTRASARVSSMLLHIHALTRAPALPLVRHAALAAAPAVRLKSHKRGSKNVQMPVALSEKQRIRAGLKAMLKSSEGKQGKSVQERMAREVVGVVRGGGGALEGKAVVHRVAMVNRGTCLCGDTPCAEFPDGGVLSLGNLWELVARAQAHARGTDWKVCCDHS</sequence>
<accession>R7SEL3</accession>
<name>R7SEL3_CONPW</name>
<dbReference type="OrthoDB" id="9972728at2759"/>
<evidence type="ECO:0000256" key="2">
    <source>
        <dbReference type="ARBA" id="ARBA00022980"/>
    </source>
</evidence>
<dbReference type="CDD" id="cd14868">
    <property type="entry name" value="uS7_Mitochondria_Fungi"/>
    <property type="match status" value="1"/>
</dbReference>
<dbReference type="GeneID" id="19201511"/>
<evidence type="ECO:0000313" key="6">
    <source>
        <dbReference type="Proteomes" id="UP000053558"/>
    </source>
</evidence>
<evidence type="ECO:0000256" key="3">
    <source>
        <dbReference type="ARBA" id="ARBA00023274"/>
    </source>
</evidence>
<dbReference type="Pfam" id="PF00177">
    <property type="entry name" value="Ribosomal_S7"/>
    <property type="match status" value="1"/>
</dbReference>
<dbReference type="Proteomes" id="UP000053558">
    <property type="component" value="Unassembled WGS sequence"/>
</dbReference>
<dbReference type="eggNOG" id="KOG3291">
    <property type="taxonomic scope" value="Eukaryota"/>
</dbReference>
<evidence type="ECO:0000259" key="4">
    <source>
        <dbReference type="Pfam" id="PF00177"/>
    </source>
</evidence>
<comment type="similarity">
    <text evidence="1">Belongs to the universal ribosomal protein uS7 family.</text>
</comment>
<dbReference type="RefSeq" id="XP_007775225.1">
    <property type="nucleotide sequence ID" value="XM_007777035.1"/>
</dbReference>
<keyword evidence="2 5" id="KW-0689">Ribosomal protein</keyword>
<dbReference type="KEGG" id="cput:CONPUDRAFT_140419"/>
<evidence type="ECO:0000256" key="1">
    <source>
        <dbReference type="ARBA" id="ARBA00007151"/>
    </source>
</evidence>
<proteinExistence type="inferred from homology"/>
<feature type="domain" description="Small ribosomal subunit protein uS7" evidence="4">
    <location>
        <begin position="92"/>
        <end position="220"/>
    </location>
</feature>
<dbReference type="InterPro" id="IPR036823">
    <property type="entry name" value="Ribosomal_uS7_dom_sf"/>
</dbReference>
<keyword evidence="6" id="KW-1185">Reference proteome</keyword>
<dbReference type="SUPFAM" id="SSF47973">
    <property type="entry name" value="Ribosomal protein S7"/>
    <property type="match status" value="1"/>
</dbReference>
<dbReference type="GO" id="GO:0005840">
    <property type="term" value="C:ribosome"/>
    <property type="evidence" value="ECO:0007669"/>
    <property type="project" value="UniProtKB-KW"/>
</dbReference>
<gene>
    <name evidence="5" type="ORF">CONPUDRAFT_140419</name>
</gene>
<dbReference type="InterPro" id="IPR023798">
    <property type="entry name" value="Ribosomal_uS7_dom"/>
</dbReference>
<dbReference type="EMBL" id="JH711591">
    <property type="protein sequence ID" value="EIW74621.1"/>
    <property type="molecule type" value="Genomic_DNA"/>
</dbReference>
<dbReference type="OMA" id="VERVCPM"/>
<dbReference type="InterPro" id="IPR047988">
    <property type="entry name" value="Ribosomal_uS7m_fungi"/>
</dbReference>
<keyword evidence="3" id="KW-0687">Ribonucleoprotein</keyword>
<protein>
    <submittedName>
        <fullName evidence="5">Ribosomal protein S7</fullName>
    </submittedName>
</protein>
<dbReference type="Gene3D" id="1.10.455.10">
    <property type="entry name" value="Ribosomal protein S7 domain"/>
    <property type="match status" value="1"/>
</dbReference>
<dbReference type="AlphaFoldDB" id="R7SEL3"/>